<organism evidence="2 3">
    <name type="scientific">Trichoderma gamsii</name>
    <dbReference type="NCBI Taxonomy" id="398673"/>
    <lineage>
        <taxon>Eukaryota</taxon>
        <taxon>Fungi</taxon>
        <taxon>Dikarya</taxon>
        <taxon>Ascomycota</taxon>
        <taxon>Pezizomycotina</taxon>
        <taxon>Sordariomycetes</taxon>
        <taxon>Hypocreomycetidae</taxon>
        <taxon>Hypocreales</taxon>
        <taxon>Hypocreaceae</taxon>
        <taxon>Trichoderma</taxon>
    </lineage>
</organism>
<dbReference type="RefSeq" id="XP_024405046.1">
    <property type="nucleotide sequence ID" value="XM_024550215.1"/>
</dbReference>
<dbReference type="EMBL" id="JPDN02000031">
    <property type="protein sequence ID" value="PON23193.1"/>
    <property type="molecule type" value="Genomic_DNA"/>
</dbReference>
<evidence type="ECO:0000313" key="3">
    <source>
        <dbReference type="Proteomes" id="UP000054821"/>
    </source>
</evidence>
<sequence length="53" mass="5765">MAQMAPRRVAAGITCIVAMRLRDTNAGALTRSERKAARSLAPTSLRPEHLHIP</sequence>
<reference evidence="2 3" key="1">
    <citation type="journal article" date="2016" name="Genome Announc.">
        <title>Draft Whole-Genome Sequence of Trichoderma gamsii T6085, a Promising Biocontrol Agent of Fusarium Head Blight on Wheat.</title>
        <authorList>
            <person name="Baroncelli R."/>
            <person name="Zapparata A."/>
            <person name="Piaggeschi G."/>
            <person name="Sarrocco S."/>
            <person name="Vannacci G."/>
        </authorList>
    </citation>
    <scope>NUCLEOTIDE SEQUENCE [LARGE SCALE GENOMIC DNA]</scope>
    <source>
        <strain evidence="2 3">T6085</strain>
    </source>
</reference>
<proteinExistence type="predicted"/>
<keyword evidence="3" id="KW-1185">Reference proteome</keyword>
<evidence type="ECO:0000256" key="1">
    <source>
        <dbReference type="SAM" id="MobiDB-lite"/>
    </source>
</evidence>
<gene>
    <name evidence="2" type="ORF">TGAM01_v207966</name>
</gene>
<dbReference type="Proteomes" id="UP000054821">
    <property type="component" value="Unassembled WGS sequence"/>
</dbReference>
<feature type="region of interest" description="Disordered" evidence="1">
    <location>
        <begin position="29"/>
        <end position="53"/>
    </location>
</feature>
<accession>A0A2P4ZFZ8</accession>
<dbReference type="GeneID" id="36347732"/>
<protein>
    <submittedName>
        <fullName evidence="2">Uncharacterized protein</fullName>
    </submittedName>
</protein>
<name>A0A2P4ZFZ8_9HYPO</name>
<evidence type="ECO:0000313" key="2">
    <source>
        <dbReference type="EMBL" id="PON23193.1"/>
    </source>
</evidence>
<comment type="caution">
    <text evidence="2">The sequence shown here is derived from an EMBL/GenBank/DDBJ whole genome shotgun (WGS) entry which is preliminary data.</text>
</comment>
<dbReference type="AlphaFoldDB" id="A0A2P4ZFZ8"/>